<dbReference type="CDD" id="cd07731">
    <property type="entry name" value="ComA-like_MBL-fold"/>
    <property type="match status" value="1"/>
</dbReference>
<dbReference type="GO" id="GO:0016787">
    <property type="term" value="F:hydrolase activity"/>
    <property type="evidence" value="ECO:0007669"/>
    <property type="project" value="UniProtKB-KW"/>
</dbReference>
<dbReference type="InterPro" id="IPR035681">
    <property type="entry name" value="ComA-like_MBL"/>
</dbReference>
<organism evidence="13 14">
    <name type="scientific">Thermocrispum agreste</name>
    <dbReference type="NCBI Taxonomy" id="37925"/>
    <lineage>
        <taxon>Bacteria</taxon>
        <taxon>Bacillati</taxon>
        <taxon>Actinomycetota</taxon>
        <taxon>Actinomycetes</taxon>
        <taxon>Pseudonocardiales</taxon>
        <taxon>Pseudonocardiaceae</taxon>
        <taxon>Thermocrispum</taxon>
    </lineage>
</organism>
<keyword evidence="7" id="KW-0862">Zinc</keyword>
<evidence type="ECO:0000256" key="6">
    <source>
        <dbReference type="ARBA" id="ARBA00022801"/>
    </source>
</evidence>
<keyword evidence="9 11" id="KW-0472">Membrane</keyword>
<dbReference type="PANTHER" id="PTHR30619">
    <property type="entry name" value="DNA INTERNALIZATION/COMPETENCE PROTEIN COMEC/REC2"/>
    <property type="match status" value="1"/>
</dbReference>
<feature type="transmembrane region" description="Helical" evidence="11">
    <location>
        <begin position="320"/>
        <end position="339"/>
    </location>
</feature>
<dbReference type="PROSITE" id="PS00743">
    <property type="entry name" value="BETA_LACTAMASE_B_1"/>
    <property type="match status" value="1"/>
</dbReference>
<evidence type="ECO:0000256" key="9">
    <source>
        <dbReference type="ARBA" id="ARBA00023136"/>
    </source>
</evidence>
<gene>
    <name evidence="13" type="ORF">DIU77_002050</name>
</gene>
<feature type="transmembrane region" description="Helical" evidence="11">
    <location>
        <begin position="200"/>
        <end position="219"/>
    </location>
</feature>
<feature type="compositionally biased region" description="Low complexity" evidence="10">
    <location>
        <begin position="654"/>
        <end position="663"/>
    </location>
</feature>
<feature type="transmembrane region" description="Helical" evidence="11">
    <location>
        <begin position="71"/>
        <end position="91"/>
    </location>
</feature>
<dbReference type="SMART" id="SM00849">
    <property type="entry name" value="Lactamase_B"/>
    <property type="match status" value="1"/>
</dbReference>
<evidence type="ECO:0000256" key="7">
    <source>
        <dbReference type="ARBA" id="ARBA00022833"/>
    </source>
</evidence>
<evidence type="ECO:0000259" key="12">
    <source>
        <dbReference type="SMART" id="SM00849"/>
    </source>
</evidence>
<dbReference type="GO" id="GO:0005886">
    <property type="term" value="C:plasma membrane"/>
    <property type="evidence" value="ECO:0007669"/>
    <property type="project" value="UniProtKB-SubCell"/>
</dbReference>
<evidence type="ECO:0000256" key="10">
    <source>
        <dbReference type="SAM" id="MobiDB-lite"/>
    </source>
</evidence>
<comment type="subcellular location">
    <subcellularLocation>
        <location evidence="2">Cell membrane</location>
        <topology evidence="2">Multi-pass membrane protein</topology>
    </subcellularLocation>
</comment>
<dbReference type="InterPro" id="IPR052159">
    <property type="entry name" value="Competence_DNA_uptake"/>
</dbReference>
<dbReference type="SUPFAM" id="SSF56281">
    <property type="entry name" value="Metallo-hydrolase/oxidoreductase"/>
    <property type="match status" value="1"/>
</dbReference>
<feature type="transmembrane region" description="Helical" evidence="11">
    <location>
        <begin position="147"/>
        <end position="164"/>
    </location>
</feature>
<sequence length="741" mass="77067">MTVAVLHVRSPPLAVTPAPWWQEVAAQFRAAMRDATQVLEPEEAGLLPGLVIGDTARMTPQLQEEFRDAGLAHLVAVSGSNLVVVCGAALAVTRAVRLGPRTSAIAAGAVLTAFVIVVGYEPSVLRAGVMAAVGLMALCLGREGSAVPALCVAVVLLVLLDPAMAVNVGFALSVVATAALVLVAPGWVEALRRRRVPRVVAEGLVVPLVAFVATVPILAGVTGEVGLMTVAANVLAAPVVPLATVLGFVAVLTAPLLSWLAEIFVYAAGPEMTWLIVVARHAAAVPGAVVSWPDGWWGGLLAMTVCGVVVVLLHSRRWRLVATTVVLVVAVVVVPAKAWRPGWPPPGWVMVACDVGQGDGLVLATGRPGEAVVVDTGTELGHIDDCLDQLGIATVPVVLLSHLHADHVGGLAAVVEGRSVGGVAVGDGRSPGWAWREVQQIADRRRLPLLRLRAGEQLRWPQLTVDVLGPRHLPKGGDDGRGGEEGTVINNASVVLRATTPVGRVLLTGDIEQAAQAGLLAAGVDLRADVLKVPHHGSRYTLPDFLAAVAPRVAIISVGADNRYGHPSPMLVKALRSAGVLVARTDVSGDVAVAPGPNGALSVHGERAQPSPGRGLPIGVHDTAAGHGYQRAPRCAVCHGRSRRDEDPRRQERPAACPRARPQPLRPPAPVDRPRSRRSGCRERSGCRRQCGELERPHTAQAKTCCANGPNGSGGPCSVGPCTVLAIAAGAVRDCWVRPDR</sequence>
<dbReference type="InterPro" id="IPR001018">
    <property type="entry name" value="Beta-lactamase_class-B_CS"/>
</dbReference>
<keyword evidence="5" id="KW-0479">Metal-binding</keyword>
<feature type="transmembrane region" description="Helical" evidence="11">
    <location>
        <begin position="239"/>
        <end position="260"/>
    </location>
</feature>
<feature type="region of interest" description="Disordered" evidence="10">
    <location>
        <begin position="598"/>
        <end position="624"/>
    </location>
</feature>
<dbReference type="Gene3D" id="3.60.15.10">
    <property type="entry name" value="Ribonuclease Z/Hydroxyacylglutathione hydrolase-like"/>
    <property type="match status" value="1"/>
</dbReference>
<feature type="domain" description="Metallo-beta-lactamase" evidence="12">
    <location>
        <begin position="357"/>
        <end position="561"/>
    </location>
</feature>
<dbReference type="PANTHER" id="PTHR30619:SF1">
    <property type="entry name" value="RECOMBINATION PROTEIN 2"/>
    <property type="match status" value="1"/>
</dbReference>
<feature type="region of interest" description="Disordered" evidence="10">
    <location>
        <begin position="638"/>
        <end position="683"/>
    </location>
</feature>
<name>A0ABD6FCR8_9PSEU</name>
<reference evidence="13 14" key="1">
    <citation type="journal article" date="2021" name="BMC Genomics">
        <title>Genome-resolved metagenome and metatranscriptome analyses of thermophilic composting reveal key bacterial players and their metabolic interactions.</title>
        <authorList>
            <person name="Braga L.P.P."/>
            <person name="Pereira R.V."/>
            <person name="Martins L.F."/>
            <person name="Moura L.M.S."/>
            <person name="Sanchez F.B."/>
            <person name="Patane J.S.L."/>
            <person name="da Silva A.M."/>
            <person name="Setubal J.C."/>
        </authorList>
    </citation>
    <scope>NUCLEOTIDE SEQUENCE [LARGE SCALE GENOMIC DNA]</scope>
    <source>
        <strain evidence="13">ZC4RG45</strain>
    </source>
</reference>
<feature type="transmembrane region" description="Helical" evidence="11">
    <location>
        <begin position="98"/>
        <end position="118"/>
    </location>
</feature>
<evidence type="ECO:0000313" key="13">
    <source>
        <dbReference type="EMBL" id="MFO7191010.1"/>
    </source>
</evidence>
<keyword evidence="4 11" id="KW-0812">Transmembrane</keyword>
<evidence type="ECO:0000256" key="4">
    <source>
        <dbReference type="ARBA" id="ARBA00022692"/>
    </source>
</evidence>
<comment type="cofactor">
    <cofactor evidence="1">
        <name>Zn(2+)</name>
        <dbReference type="ChEBI" id="CHEBI:29105"/>
    </cofactor>
</comment>
<dbReference type="AlphaFoldDB" id="A0ABD6FCR8"/>
<evidence type="ECO:0000256" key="5">
    <source>
        <dbReference type="ARBA" id="ARBA00022723"/>
    </source>
</evidence>
<evidence type="ECO:0000256" key="2">
    <source>
        <dbReference type="ARBA" id="ARBA00004651"/>
    </source>
</evidence>
<dbReference type="GO" id="GO:0046872">
    <property type="term" value="F:metal ion binding"/>
    <property type="evidence" value="ECO:0007669"/>
    <property type="project" value="UniProtKB-KW"/>
</dbReference>
<dbReference type="NCBIfam" id="TIGR00360">
    <property type="entry name" value="ComEC_N-term"/>
    <property type="match status" value="1"/>
</dbReference>
<protein>
    <submittedName>
        <fullName evidence="13">ComEC/Rec2 family competence protein</fullName>
    </submittedName>
</protein>
<evidence type="ECO:0000313" key="14">
    <source>
        <dbReference type="Proteomes" id="UP000249324"/>
    </source>
</evidence>
<evidence type="ECO:0000256" key="11">
    <source>
        <dbReference type="SAM" id="Phobius"/>
    </source>
</evidence>
<dbReference type="Pfam" id="PF03772">
    <property type="entry name" value="Competence"/>
    <property type="match status" value="1"/>
</dbReference>
<proteinExistence type="predicted"/>
<feature type="transmembrane region" description="Helical" evidence="11">
    <location>
        <begin position="272"/>
        <end position="290"/>
    </location>
</feature>
<dbReference type="EMBL" id="QGUI02000012">
    <property type="protein sequence ID" value="MFO7191010.1"/>
    <property type="molecule type" value="Genomic_DNA"/>
</dbReference>
<keyword evidence="8 11" id="KW-1133">Transmembrane helix</keyword>
<accession>A0ABD6FCR8</accession>
<evidence type="ECO:0000256" key="8">
    <source>
        <dbReference type="ARBA" id="ARBA00022989"/>
    </source>
</evidence>
<feature type="transmembrane region" description="Helical" evidence="11">
    <location>
        <begin position="296"/>
        <end position="313"/>
    </location>
</feature>
<feature type="transmembrane region" description="Helical" evidence="11">
    <location>
        <begin position="170"/>
        <end position="188"/>
    </location>
</feature>
<feature type="compositionally biased region" description="Basic and acidic residues" evidence="10">
    <location>
        <begin position="643"/>
        <end position="653"/>
    </location>
</feature>
<dbReference type="InterPro" id="IPR004477">
    <property type="entry name" value="ComEC_N"/>
</dbReference>
<keyword evidence="6" id="KW-0378">Hydrolase</keyword>
<evidence type="ECO:0000256" key="3">
    <source>
        <dbReference type="ARBA" id="ARBA00022475"/>
    </source>
</evidence>
<dbReference type="InterPro" id="IPR001279">
    <property type="entry name" value="Metallo-B-lactamas"/>
</dbReference>
<evidence type="ECO:0000256" key="1">
    <source>
        <dbReference type="ARBA" id="ARBA00001947"/>
    </source>
</evidence>
<comment type="caution">
    <text evidence="13">The sequence shown here is derived from an EMBL/GenBank/DDBJ whole genome shotgun (WGS) entry which is preliminary data.</text>
</comment>
<dbReference type="Proteomes" id="UP000249324">
    <property type="component" value="Unassembled WGS sequence"/>
</dbReference>
<keyword evidence="3" id="KW-1003">Cell membrane</keyword>
<dbReference type="InterPro" id="IPR036866">
    <property type="entry name" value="RibonucZ/Hydroxyglut_hydro"/>
</dbReference>
<dbReference type="Pfam" id="PF00753">
    <property type="entry name" value="Lactamase_B"/>
    <property type="match status" value="1"/>
</dbReference>